<dbReference type="AlphaFoldDB" id="A0A4Z2ILI0"/>
<proteinExistence type="predicted"/>
<comment type="caution">
    <text evidence="2">The sequence shown here is derived from an EMBL/GenBank/DDBJ whole genome shotgun (WGS) entry which is preliminary data.</text>
</comment>
<dbReference type="Proteomes" id="UP000314294">
    <property type="component" value="Unassembled WGS sequence"/>
</dbReference>
<reference evidence="2 3" key="1">
    <citation type="submission" date="2019-03" db="EMBL/GenBank/DDBJ databases">
        <title>First draft genome of Liparis tanakae, snailfish: a comprehensive survey of snailfish specific genes.</title>
        <authorList>
            <person name="Kim W."/>
            <person name="Song I."/>
            <person name="Jeong J.-H."/>
            <person name="Kim D."/>
            <person name="Kim S."/>
            <person name="Ryu S."/>
            <person name="Song J.Y."/>
            <person name="Lee S.K."/>
        </authorList>
    </citation>
    <scope>NUCLEOTIDE SEQUENCE [LARGE SCALE GENOMIC DNA]</scope>
    <source>
        <tissue evidence="2">Muscle</tissue>
    </source>
</reference>
<dbReference type="EMBL" id="SRLO01000069">
    <property type="protein sequence ID" value="TNN78889.1"/>
    <property type="molecule type" value="Genomic_DNA"/>
</dbReference>
<sequence length="90" mass="10989">MLVLKTLLPDKWIPLRFGERRKERERELKKRRHLEKREEEERKARGQGRQKASDPRVIERQCHQINSHRVGRCFPGNRAWKMSRRMGQSD</sequence>
<gene>
    <name evidence="2" type="ORF">EYF80_010815</name>
</gene>
<protein>
    <submittedName>
        <fullName evidence="2">Uncharacterized protein</fullName>
    </submittedName>
</protein>
<organism evidence="2 3">
    <name type="scientific">Liparis tanakae</name>
    <name type="common">Tanaka's snailfish</name>
    <dbReference type="NCBI Taxonomy" id="230148"/>
    <lineage>
        <taxon>Eukaryota</taxon>
        <taxon>Metazoa</taxon>
        <taxon>Chordata</taxon>
        <taxon>Craniata</taxon>
        <taxon>Vertebrata</taxon>
        <taxon>Euteleostomi</taxon>
        <taxon>Actinopterygii</taxon>
        <taxon>Neopterygii</taxon>
        <taxon>Teleostei</taxon>
        <taxon>Neoteleostei</taxon>
        <taxon>Acanthomorphata</taxon>
        <taxon>Eupercaria</taxon>
        <taxon>Perciformes</taxon>
        <taxon>Cottioidei</taxon>
        <taxon>Cottales</taxon>
        <taxon>Liparidae</taxon>
        <taxon>Liparis</taxon>
    </lineage>
</organism>
<feature type="region of interest" description="Disordered" evidence="1">
    <location>
        <begin position="23"/>
        <end position="57"/>
    </location>
</feature>
<feature type="compositionally biased region" description="Basic and acidic residues" evidence="1">
    <location>
        <begin position="35"/>
        <end position="44"/>
    </location>
</feature>
<name>A0A4Z2ILI0_9TELE</name>
<evidence type="ECO:0000313" key="2">
    <source>
        <dbReference type="EMBL" id="TNN78889.1"/>
    </source>
</evidence>
<feature type="region of interest" description="Disordered" evidence="1">
    <location>
        <begin position="70"/>
        <end position="90"/>
    </location>
</feature>
<evidence type="ECO:0000313" key="3">
    <source>
        <dbReference type="Proteomes" id="UP000314294"/>
    </source>
</evidence>
<accession>A0A4Z2ILI0</accession>
<evidence type="ECO:0000256" key="1">
    <source>
        <dbReference type="SAM" id="MobiDB-lite"/>
    </source>
</evidence>
<keyword evidence="3" id="KW-1185">Reference proteome</keyword>